<dbReference type="EMBL" id="JQFZ01000202">
    <property type="protein sequence ID" value="KGO55116.1"/>
    <property type="molecule type" value="Genomic_DNA"/>
</dbReference>
<dbReference type="CDD" id="cd07067">
    <property type="entry name" value="HP_PGM_like"/>
    <property type="match status" value="1"/>
</dbReference>
<dbReference type="RefSeq" id="XP_016597331.1">
    <property type="nucleotide sequence ID" value="XM_016740209.1"/>
</dbReference>
<dbReference type="GO" id="GO:0005737">
    <property type="term" value="C:cytoplasm"/>
    <property type="evidence" value="ECO:0007669"/>
    <property type="project" value="TreeGrafter"/>
</dbReference>
<dbReference type="AlphaFoldDB" id="A0A0A2JJW6"/>
<name>A0A0A2JJW6_PENEN</name>
<dbReference type="Gene3D" id="3.40.50.1240">
    <property type="entry name" value="Phosphoglycerate mutase-like"/>
    <property type="match status" value="1"/>
</dbReference>
<protein>
    <submittedName>
        <fullName evidence="1">Histidine phosphatase superfamily, clade-1</fullName>
    </submittedName>
</protein>
<gene>
    <name evidence="1" type="ORF">PEX2_029340</name>
</gene>
<comment type="caution">
    <text evidence="1">The sequence shown here is derived from an EMBL/GenBank/DDBJ whole genome shotgun (WGS) entry which is preliminary data.</text>
</comment>
<dbReference type="VEuPathDB" id="FungiDB:PEXP_044510"/>
<dbReference type="InterPro" id="IPR013078">
    <property type="entry name" value="His_Pase_superF_clade-1"/>
</dbReference>
<dbReference type="GO" id="GO:0016791">
    <property type="term" value="F:phosphatase activity"/>
    <property type="evidence" value="ECO:0007669"/>
    <property type="project" value="TreeGrafter"/>
</dbReference>
<dbReference type="SUPFAM" id="SSF53254">
    <property type="entry name" value="Phosphoglycerate mutase-like"/>
    <property type="match status" value="1"/>
</dbReference>
<keyword evidence="2" id="KW-1185">Reference proteome</keyword>
<dbReference type="Proteomes" id="UP000030143">
    <property type="component" value="Unassembled WGS sequence"/>
</dbReference>
<dbReference type="InterPro" id="IPR029033">
    <property type="entry name" value="His_PPase_superfam"/>
</dbReference>
<dbReference type="HOGENOM" id="CLU_039184_1_1_1"/>
<dbReference type="SMART" id="SM00855">
    <property type="entry name" value="PGAM"/>
    <property type="match status" value="1"/>
</dbReference>
<dbReference type="PIRSF" id="PIRSF000709">
    <property type="entry name" value="6PFK_2-Ptase"/>
    <property type="match status" value="1"/>
</dbReference>
<sequence>MPGMIHLVRHAEGLHNLRNNPDIRDASLSQRGFDFAEDLGLRFIQAHSNSVGAVVSSPLRRTIQTSLTAFPRILSSAQYPENSGRGVRDGVMLALDADLQEITDLPCNTGSSLTDLVNEFPELGPNIQALDQNWYIKTGPDSPLPQSDSDRRIQILERLQQILAALQNSQKDKDILVVTHQGVISVLAPGANIPLAQWRSFNLFRNAAGQLSLQ</sequence>
<accession>A0A0A2JJW6</accession>
<reference evidence="1 2" key="1">
    <citation type="journal article" date="2015" name="Mol. Plant Microbe Interact.">
        <title>Genome, transcriptome, and functional analyses of Penicillium expansum provide new insights into secondary metabolism and pathogenicity.</title>
        <authorList>
            <person name="Ballester A.R."/>
            <person name="Marcet-Houben M."/>
            <person name="Levin E."/>
            <person name="Sela N."/>
            <person name="Selma-Lazaro C."/>
            <person name="Carmona L."/>
            <person name="Wisniewski M."/>
            <person name="Droby S."/>
            <person name="Gonzalez-Candelas L."/>
            <person name="Gabaldon T."/>
        </authorList>
    </citation>
    <scope>NUCLEOTIDE SEQUENCE [LARGE SCALE GENOMIC DNA]</scope>
    <source>
        <strain evidence="1 2">MD-8</strain>
    </source>
</reference>
<dbReference type="Pfam" id="PF00300">
    <property type="entry name" value="His_Phos_1"/>
    <property type="match status" value="2"/>
</dbReference>
<proteinExistence type="predicted"/>
<dbReference type="InterPro" id="IPR050275">
    <property type="entry name" value="PGM_Phosphatase"/>
</dbReference>
<evidence type="ECO:0000313" key="2">
    <source>
        <dbReference type="Proteomes" id="UP000030143"/>
    </source>
</evidence>
<dbReference type="GeneID" id="27675628"/>
<dbReference type="PANTHER" id="PTHR48100">
    <property type="entry name" value="BROAD-SPECIFICITY PHOSPHATASE YOR283W-RELATED"/>
    <property type="match status" value="1"/>
</dbReference>
<evidence type="ECO:0000313" key="1">
    <source>
        <dbReference type="EMBL" id="KGO55116.1"/>
    </source>
</evidence>
<dbReference type="PANTHER" id="PTHR48100:SF1">
    <property type="entry name" value="HISTIDINE PHOSPHATASE FAMILY PROTEIN-RELATED"/>
    <property type="match status" value="1"/>
</dbReference>
<organism evidence="1 2">
    <name type="scientific">Penicillium expansum</name>
    <name type="common">Blue mold rot fungus</name>
    <dbReference type="NCBI Taxonomy" id="27334"/>
    <lineage>
        <taxon>Eukaryota</taxon>
        <taxon>Fungi</taxon>
        <taxon>Dikarya</taxon>
        <taxon>Ascomycota</taxon>
        <taxon>Pezizomycotina</taxon>
        <taxon>Eurotiomycetes</taxon>
        <taxon>Eurotiomycetidae</taxon>
        <taxon>Eurotiales</taxon>
        <taxon>Aspergillaceae</taxon>
        <taxon>Penicillium</taxon>
    </lineage>
</organism>